<feature type="region of interest" description="Disordered" evidence="1">
    <location>
        <begin position="644"/>
        <end position="901"/>
    </location>
</feature>
<feature type="region of interest" description="Disordered" evidence="1">
    <location>
        <begin position="1161"/>
        <end position="1263"/>
    </location>
</feature>
<proteinExistence type="predicted"/>
<evidence type="ECO:0000313" key="2">
    <source>
        <dbReference type="EMBL" id="EFJ46192.1"/>
    </source>
</evidence>
<dbReference type="GeneID" id="9627296"/>
<feature type="compositionally biased region" description="Low complexity" evidence="1">
    <location>
        <begin position="115"/>
        <end position="129"/>
    </location>
</feature>
<feature type="region of interest" description="Disordered" evidence="1">
    <location>
        <begin position="1879"/>
        <end position="1912"/>
    </location>
</feature>
<feature type="compositionally biased region" description="Low complexity" evidence="1">
    <location>
        <begin position="891"/>
        <end position="901"/>
    </location>
</feature>
<feature type="compositionally biased region" description="Low complexity" evidence="1">
    <location>
        <begin position="1040"/>
        <end position="1057"/>
    </location>
</feature>
<feature type="compositionally biased region" description="Gly residues" evidence="1">
    <location>
        <begin position="403"/>
        <end position="437"/>
    </location>
</feature>
<feature type="compositionally biased region" description="Low complexity" evidence="1">
    <location>
        <begin position="1079"/>
        <end position="1111"/>
    </location>
</feature>
<feature type="compositionally biased region" description="Low complexity" evidence="1">
    <location>
        <begin position="278"/>
        <end position="287"/>
    </location>
</feature>
<feature type="compositionally biased region" description="Low complexity" evidence="1">
    <location>
        <begin position="1252"/>
        <end position="1263"/>
    </location>
</feature>
<feature type="region of interest" description="Disordered" evidence="1">
    <location>
        <begin position="1451"/>
        <end position="1491"/>
    </location>
</feature>
<feature type="region of interest" description="Disordered" evidence="1">
    <location>
        <begin position="1040"/>
        <end position="1111"/>
    </location>
</feature>
<dbReference type="eggNOG" id="ENOG502SUN5">
    <property type="taxonomic scope" value="Eukaryota"/>
</dbReference>
<dbReference type="Proteomes" id="UP000001058">
    <property type="component" value="Unassembled WGS sequence"/>
</dbReference>
<feature type="region of interest" description="Disordered" evidence="1">
    <location>
        <begin position="1"/>
        <end position="71"/>
    </location>
</feature>
<feature type="compositionally biased region" description="Low complexity" evidence="1">
    <location>
        <begin position="792"/>
        <end position="805"/>
    </location>
</feature>
<feature type="region of interest" description="Disordered" evidence="1">
    <location>
        <begin position="1524"/>
        <end position="1570"/>
    </location>
</feature>
<sequence>MIGGSKNDVAARAGSEPAPDADKPVAGGPERKPRVTGDASSPGTSSRGGPKLGSRCPECSRVNSGKWYRHRTREGEYTCDGCYRFFRTNKHYKSKTTAGDAAAAAGRESPSGTVAGAAAGSEPAAKGSKQPATAATPGTQHPAGPPGGDQGIASQKAAGASTAAETSATAAADKPSAAGGAAKRKQPPEQSAGPRQKRAKRDNDPKDQAVAADGAKKRPAEDEANRGRSQPPDGQAAGRPSQGPRKVQGAKRAAHRDAAPKTSPTSDAGSSPVEAPEDAAAAATPTEGGSNGREKGSAEPDAAAGPAAKAGGASAAAAAAVDGNPARRRAAALAASRGIAVCSTRSSLRPKGGGGGEAGGGCEVPAGQDGTAAAAEGEGANTLQAEGDGGSGTDKGGKAQANGEGGGGSGGGEERGAGGGSGKAQGGGGGGGKGGSSGTKAPVGSFGGAAAMAVARRPVFLRNAGELKCAHCGSCQTRRWCKHRLLKDGQSITCERCDDYYRRHGKYSKNVARKDVPDAQRKAAAAAAGVAGGAAAQAEEEVAEAGVLLPAAGKGTAAVGPADAGGDGELVANGEGEEASKPSERKAKREREVMEKLVDGGAVQAEAKAAAMEEEPATLGAATSPAVEGGLLAAEAAPQRVVTEAPAAAAERKREESDAVEEKVTATAAGPMAAEQVQEEEKEVAGTAPAWAATAAAQPMDVKEKTEEGGKAEVEDAPAAAAAAAEDAERAAAAAASRSEAADMDMEVAEGEEKKEGKKEEDEEERGATPTAEDHATGSADAAPVTREEGPAEALAAAAAVESAEPNGPDDRAATGPLPAPEAPEAQTINVSDNEPSAVEEPQMVSEALPLVEAAPAAAAVVQKPANEPANAPQPEPAVAEGEAQKDVAAEDQALAASAASVADAYVVDVEQRASTPPPAAQGEGTAALTEAPTEAAEAPESAAEADAGQQVKEIELAAENGPDMSVAPVGGRSAADVGAPTRTGKEEGAQHEEEDKAPGHENAAAEAQLQAAVAMEVAQASAADEATEVNAAIGTAEAGAADAGAGAAAPADGPAEPLHPANGPQPEGMTCGDGDAGEPPVAVAEASGVSVAAPGPVFPPDAEAAAGPAEPVEVAAVRPAAVVAVTGAPPDPATPLVLPPPPAVAPCGAASVSGVLDSGAAEGVPPCADAAGKPPQLGVKGRLAPSPGRRAGASSGPTPMRRPRRTTSSAAAAESTAAAAAAAAAVVDAGQPPPSKRQRVAASAPGEEQDGGSSSAAAAAAAGLTGRSTQSVAAATPILAKELQRGGDTGSPFSVVRRSGPVPLATADGDAAGPLPGTDGANGSAYLAAGSQLGLAADSLAVLQSYVQKFGDALARACKALVELEDQHGIRLLDVPAPAPPAAVSGVIATAAAAAAGKDGNPVTLPLSPPARSSLRVFYERVCGSDVKLRSRHLADAVIRWLELLGPTALDTPGRGPGPPSAPAPSLSSRPREGGPRESNKTNKQGGSAGIDLGPVRVSMFVCLCSLLDNMFICVHVPRAEVAASGGASRREPRGGINTNKSSFAADGKTVLPPQPAPPSSSSGEPRPAAVDRFRKVAASLALNMAQNLLGLIPPAPPLPPPHQPRGAQEASLATSLPLGGADIPTAVATATAVAAEVVRTAAAAAAAFPDGGSAAAAAAAAMPHLESLAAAALHLAHRVGLAAQGHLVLRLAGPGDPISGAPEPGHGPGQGATAAAAAALSASSPPIWRDGCPAVTPVEWVRCGGVATASYAGDGDGGGDGDGDGDAHGSGARHLRLAQLLRSLYDGGAQLWRDSDVALSWAAEPSTAVPLVGSTAAMSTGGSSSSGVDGGGGTAAVLWVISPGIARRELRTLSGVEAVAPPPAGGPITSVASECFQPSAAPEPQPSAADASIPHLNRTAGTGAAPPSLARPLGDDCQCDDRGPLEVAAAAEAADAVCAAVAVALARGDHEALLSATEAAAAVVLQLVRVMSKDSSGGGVVDGGGRCLGSFEPEPPAEAAVLLLDAQLQLPPDDATLPATATAEVLVDGGGGEGGGGGGGMFARSMPVGCCGPCLSRFCGSFSS</sequence>
<name>D8U1Y6_VOLCA</name>
<feature type="compositionally biased region" description="Basic and acidic residues" evidence="1">
    <location>
        <begin position="701"/>
        <end position="714"/>
    </location>
</feature>
<feature type="region of interest" description="Disordered" evidence="1">
    <location>
        <begin position="913"/>
        <end position="1027"/>
    </location>
</feature>
<evidence type="ECO:0008006" key="4">
    <source>
        <dbReference type="Google" id="ProtNLM"/>
    </source>
</evidence>
<dbReference type="OrthoDB" id="553184at2759"/>
<feature type="compositionally biased region" description="Basic and acidic residues" evidence="1">
    <location>
        <begin position="751"/>
        <end position="760"/>
    </location>
</feature>
<organism evidence="3">
    <name type="scientific">Volvox carteri f. nagariensis</name>
    <dbReference type="NCBI Taxonomy" id="3068"/>
    <lineage>
        <taxon>Eukaryota</taxon>
        <taxon>Viridiplantae</taxon>
        <taxon>Chlorophyta</taxon>
        <taxon>core chlorophytes</taxon>
        <taxon>Chlorophyceae</taxon>
        <taxon>CS clade</taxon>
        <taxon>Chlamydomonadales</taxon>
        <taxon>Volvocaceae</taxon>
        <taxon>Volvox</taxon>
    </lineage>
</organism>
<accession>D8U1Y6</accession>
<feature type="region of interest" description="Disordered" evidence="1">
    <location>
        <begin position="1284"/>
        <end position="1317"/>
    </location>
</feature>
<feature type="compositionally biased region" description="Low complexity" evidence="1">
    <location>
        <begin position="1207"/>
        <end position="1226"/>
    </location>
</feature>
<evidence type="ECO:0000256" key="1">
    <source>
        <dbReference type="SAM" id="MobiDB-lite"/>
    </source>
</evidence>
<feature type="compositionally biased region" description="Low complexity" evidence="1">
    <location>
        <begin position="1002"/>
        <end position="1027"/>
    </location>
</feature>
<dbReference type="KEGG" id="vcn:VOLCADRAFT_93374"/>
<feature type="compositionally biased region" description="Low complexity" evidence="1">
    <location>
        <begin position="331"/>
        <end position="340"/>
    </location>
</feature>
<gene>
    <name evidence="2" type="ORF">VOLCADRAFT_93374</name>
</gene>
<feature type="region of interest" description="Disordered" evidence="1">
    <location>
        <begin position="93"/>
        <end position="439"/>
    </location>
</feature>
<feature type="compositionally biased region" description="Low complexity" evidence="1">
    <location>
        <begin position="923"/>
        <end position="949"/>
    </location>
</feature>
<feature type="compositionally biased region" description="Basic and acidic residues" evidence="1">
    <location>
        <begin position="650"/>
        <end position="664"/>
    </location>
</feature>
<feature type="compositionally biased region" description="Polar residues" evidence="1">
    <location>
        <begin position="130"/>
        <end position="139"/>
    </location>
</feature>
<feature type="compositionally biased region" description="Low complexity" evidence="1">
    <location>
        <begin position="1561"/>
        <end position="1570"/>
    </location>
</feature>
<dbReference type="InParanoid" id="D8U1Y6"/>
<dbReference type="RefSeq" id="XP_002952639.1">
    <property type="nucleotide sequence ID" value="XM_002952593.1"/>
</dbReference>
<reference evidence="2 3" key="1">
    <citation type="journal article" date="2010" name="Science">
        <title>Genomic analysis of organismal complexity in the multicellular green alga Volvox carteri.</title>
        <authorList>
            <person name="Prochnik S.E."/>
            <person name="Umen J."/>
            <person name="Nedelcu A.M."/>
            <person name="Hallmann A."/>
            <person name="Miller S.M."/>
            <person name="Nishii I."/>
            <person name="Ferris P."/>
            <person name="Kuo A."/>
            <person name="Mitros T."/>
            <person name="Fritz-Laylin L.K."/>
            <person name="Hellsten U."/>
            <person name="Chapman J."/>
            <person name="Simakov O."/>
            <person name="Rensing S.A."/>
            <person name="Terry A."/>
            <person name="Pangilinan J."/>
            <person name="Kapitonov V."/>
            <person name="Jurka J."/>
            <person name="Salamov A."/>
            <person name="Shapiro H."/>
            <person name="Schmutz J."/>
            <person name="Grimwood J."/>
            <person name="Lindquist E."/>
            <person name="Lucas S."/>
            <person name="Grigoriev I.V."/>
            <person name="Schmitt R."/>
            <person name="Kirk D."/>
            <person name="Rokhsar D.S."/>
        </authorList>
    </citation>
    <scope>NUCLEOTIDE SEQUENCE [LARGE SCALE GENOMIC DNA]</scope>
    <source>
        <strain evidence="3">f. Nagariensis / Eve</strain>
    </source>
</reference>
<feature type="compositionally biased region" description="Low complexity" evidence="1">
    <location>
        <begin position="685"/>
        <end position="697"/>
    </location>
</feature>
<feature type="compositionally biased region" description="Basic and acidic residues" evidence="1">
    <location>
        <begin position="578"/>
        <end position="591"/>
    </location>
</feature>
<feature type="compositionally biased region" description="Basic and acidic residues" evidence="1">
    <location>
        <begin position="1471"/>
        <end position="1482"/>
    </location>
</feature>
<feature type="compositionally biased region" description="Low complexity" evidence="1">
    <location>
        <begin position="1880"/>
        <end position="1894"/>
    </location>
</feature>
<feature type="compositionally biased region" description="Low complexity" evidence="1">
    <location>
        <begin position="299"/>
        <end position="324"/>
    </location>
</feature>
<keyword evidence="3" id="KW-1185">Reference proteome</keyword>
<feature type="compositionally biased region" description="Basic and acidic residues" evidence="1">
    <location>
        <begin position="214"/>
        <end position="226"/>
    </location>
</feature>
<protein>
    <recommendedName>
        <fullName evidence="4">GATA-type domain-containing protein</fullName>
    </recommendedName>
</protein>
<feature type="region of interest" description="Disordered" evidence="1">
    <location>
        <begin position="555"/>
        <end position="591"/>
    </location>
</feature>
<feature type="compositionally biased region" description="Basic and acidic residues" evidence="1">
    <location>
        <begin position="984"/>
        <end position="1000"/>
    </location>
</feature>
<feature type="compositionally biased region" description="Low complexity" evidence="1">
    <location>
        <begin position="153"/>
        <end position="181"/>
    </location>
</feature>
<feature type="compositionally biased region" description="Gly residues" evidence="1">
    <location>
        <begin position="351"/>
        <end position="362"/>
    </location>
</feature>
<evidence type="ECO:0000313" key="3">
    <source>
        <dbReference type="Proteomes" id="UP000001058"/>
    </source>
</evidence>
<dbReference type="EMBL" id="GL378352">
    <property type="protein sequence ID" value="EFJ46192.1"/>
    <property type="molecule type" value="Genomic_DNA"/>
</dbReference>
<feature type="compositionally biased region" description="Low complexity" evidence="1">
    <location>
        <begin position="717"/>
        <end position="739"/>
    </location>
</feature>
<feature type="compositionally biased region" description="Polar residues" evidence="1">
    <location>
        <begin position="38"/>
        <end position="47"/>
    </location>
</feature>
<feature type="compositionally biased region" description="Low complexity" evidence="1">
    <location>
        <begin position="847"/>
        <end position="881"/>
    </location>
</feature>